<dbReference type="PANTHER" id="PTHR42954">
    <property type="entry name" value="FE(2+) TRANSPORT PROTEIN A"/>
    <property type="match status" value="1"/>
</dbReference>
<dbReference type="Pfam" id="PF04023">
    <property type="entry name" value="FeoA"/>
    <property type="match status" value="1"/>
</dbReference>
<dbReference type="InterPro" id="IPR038157">
    <property type="entry name" value="FeoA_core_dom"/>
</dbReference>
<dbReference type="PANTHER" id="PTHR42954:SF2">
    <property type="entry name" value="FE(2+) TRANSPORT PROTEIN A"/>
    <property type="match status" value="1"/>
</dbReference>
<evidence type="ECO:0000256" key="1">
    <source>
        <dbReference type="ARBA" id="ARBA00023004"/>
    </source>
</evidence>
<dbReference type="AlphaFoldDB" id="A0A4Q0XZ34"/>
<dbReference type="SUPFAM" id="SSF50037">
    <property type="entry name" value="C-terminal domain of transcriptional repressors"/>
    <property type="match status" value="1"/>
</dbReference>
<dbReference type="SMART" id="SM00899">
    <property type="entry name" value="FeoA"/>
    <property type="match status" value="1"/>
</dbReference>
<proteinExistence type="predicted"/>
<dbReference type="STRING" id="877500.GCA_000935065_00862"/>
<evidence type="ECO:0000313" key="4">
    <source>
        <dbReference type="Proteomes" id="UP000290191"/>
    </source>
</evidence>
<feature type="domain" description="Ferrous iron transporter FeoA-like" evidence="2">
    <location>
        <begin position="6"/>
        <end position="78"/>
    </location>
</feature>
<protein>
    <submittedName>
        <fullName evidence="3">Ferrous iron transport protein A</fullName>
    </submittedName>
</protein>
<accession>A0A4Q0XZ34</accession>
<dbReference type="OrthoDB" id="9811076at2"/>
<dbReference type="InterPro" id="IPR052713">
    <property type="entry name" value="FeoA"/>
</dbReference>
<keyword evidence="1" id="KW-0408">Iron</keyword>
<dbReference type="Gene3D" id="2.30.30.90">
    <property type="match status" value="1"/>
</dbReference>
<gene>
    <name evidence="3" type="ORF">CRV06_11475</name>
</gene>
<dbReference type="InterPro" id="IPR007167">
    <property type="entry name" value="Fe-transptr_FeoA-like"/>
</dbReference>
<evidence type="ECO:0000313" key="3">
    <source>
        <dbReference type="EMBL" id="RXJ62044.1"/>
    </source>
</evidence>
<dbReference type="Proteomes" id="UP000290191">
    <property type="component" value="Unassembled WGS sequence"/>
</dbReference>
<dbReference type="InterPro" id="IPR008988">
    <property type="entry name" value="Transcriptional_repressor_C"/>
</dbReference>
<evidence type="ECO:0000259" key="2">
    <source>
        <dbReference type="SMART" id="SM00899"/>
    </source>
</evidence>
<dbReference type="EMBL" id="PDKO01000010">
    <property type="protein sequence ID" value="RXJ62044.1"/>
    <property type="molecule type" value="Genomic_DNA"/>
</dbReference>
<dbReference type="RefSeq" id="WP_129082574.1">
    <property type="nucleotide sequence ID" value="NZ_CP041070.1"/>
</dbReference>
<dbReference type="GO" id="GO:0046914">
    <property type="term" value="F:transition metal ion binding"/>
    <property type="evidence" value="ECO:0007669"/>
    <property type="project" value="InterPro"/>
</dbReference>
<organism evidence="3 4">
    <name type="scientific">Halarcobacter anaerophilus</name>
    <dbReference type="NCBI Taxonomy" id="877500"/>
    <lineage>
        <taxon>Bacteria</taxon>
        <taxon>Pseudomonadati</taxon>
        <taxon>Campylobacterota</taxon>
        <taxon>Epsilonproteobacteria</taxon>
        <taxon>Campylobacterales</taxon>
        <taxon>Arcobacteraceae</taxon>
        <taxon>Halarcobacter</taxon>
    </lineage>
</organism>
<reference evidence="3 4" key="1">
    <citation type="submission" date="2017-10" db="EMBL/GenBank/DDBJ databases">
        <title>Genomics of the genus Arcobacter.</title>
        <authorList>
            <person name="Perez-Cataluna A."/>
            <person name="Figueras M.J."/>
        </authorList>
    </citation>
    <scope>NUCLEOTIDE SEQUENCE [LARGE SCALE GENOMIC DNA]</scope>
    <source>
        <strain evidence="3 4">DSM 24636</strain>
    </source>
</reference>
<sequence length="84" mass="9801">MNAKVKTLDILPKGKKARVRKLHAKGKLLHKLLDMGFVNNVEIEVIREAPLFDPMELKLHNYHLSVRKSEARLIEIEEKMNEEN</sequence>
<comment type="caution">
    <text evidence="3">The sequence shown here is derived from an EMBL/GenBank/DDBJ whole genome shotgun (WGS) entry which is preliminary data.</text>
</comment>
<keyword evidence="4" id="KW-1185">Reference proteome</keyword>
<name>A0A4Q0XZ34_9BACT</name>